<dbReference type="EMBL" id="FN649742">
    <property type="protein sequence ID" value="CBN75918.1"/>
    <property type="molecule type" value="Genomic_DNA"/>
</dbReference>
<dbReference type="InParanoid" id="D8LI96"/>
<dbReference type="eggNOG" id="ENOG502S59I">
    <property type="taxonomic scope" value="Eukaryota"/>
</dbReference>
<organism evidence="1 2">
    <name type="scientific">Ectocarpus siliculosus</name>
    <name type="common">Brown alga</name>
    <name type="synonym">Conferva siliculosa</name>
    <dbReference type="NCBI Taxonomy" id="2880"/>
    <lineage>
        <taxon>Eukaryota</taxon>
        <taxon>Sar</taxon>
        <taxon>Stramenopiles</taxon>
        <taxon>Ochrophyta</taxon>
        <taxon>PX clade</taxon>
        <taxon>Phaeophyceae</taxon>
        <taxon>Ectocarpales</taxon>
        <taxon>Ectocarpaceae</taxon>
        <taxon>Ectocarpus</taxon>
    </lineage>
</organism>
<accession>D8LI96</accession>
<gene>
    <name evidence="1" type="ORF">Esi_0206_0052</name>
</gene>
<proteinExistence type="predicted"/>
<evidence type="ECO:0000313" key="2">
    <source>
        <dbReference type="Proteomes" id="UP000002630"/>
    </source>
</evidence>
<dbReference type="EMBL" id="FN648383">
    <property type="protein sequence ID" value="CBN75918.1"/>
    <property type="molecule type" value="Genomic_DNA"/>
</dbReference>
<dbReference type="STRING" id="2880.D8LI96"/>
<protein>
    <submittedName>
        <fullName evidence="1">Uncharacterized protein</fullName>
    </submittedName>
</protein>
<evidence type="ECO:0000313" key="1">
    <source>
        <dbReference type="EMBL" id="CBN75918.1"/>
    </source>
</evidence>
<dbReference type="OrthoDB" id="44749at2759"/>
<keyword evidence="2" id="KW-1185">Reference proteome</keyword>
<dbReference type="Proteomes" id="UP000002630">
    <property type="component" value="Linkage Group LG17"/>
</dbReference>
<reference evidence="1 2" key="1">
    <citation type="journal article" date="2010" name="Nature">
        <title>The Ectocarpus genome and the independent evolution of multicellularity in brown algae.</title>
        <authorList>
            <person name="Cock J.M."/>
            <person name="Sterck L."/>
            <person name="Rouze P."/>
            <person name="Scornet D."/>
            <person name="Allen A.E."/>
            <person name="Amoutzias G."/>
            <person name="Anthouard V."/>
            <person name="Artiguenave F."/>
            <person name="Aury J.M."/>
            <person name="Badger J.H."/>
            <person name="Beszteri B."/>
            <person name="Billiau K."/>
            <person name="Bonnet E."/>
            <person name="Bothwell J.H."/>
            <person name="Bowler C."/>
            <person name="Boyen C."/>
            <person name="Brownlee C."/>
            <person name="Carrano C.J."/>
            <person name="Charrier B."/>
            <person name="Cho G.Y."/>
            <person name="Coelho S.M."/>
            <person name="Collen J."/>
            <person name="Corre E."/>
            <person name="Da Silva C."/>
            <person name="Delage L."/>
            <person name="Delaroque N."/>
            <person name="Dittami S.M."/>
            <person name="Doulbeau S."/>
            <person name="Elias M."/>
            <person name="Farnham G."/>
            <person name="Gachon C.M."/>
            <person name="Gschloessl B."/>
            <person name="Heesch S."/>
            <person name="Jabbari K."/>
            <person name="Jubin C."/>
            <person name="Kawai H."/>
            <person name="Kimura K."/>
            <person name="Kloareg B."/>
            <person name="Kupper F.C."/>
            <person name="Lang D."/>
            <person name="Le Bail A."/>
            <person name="Leblanc C."/>
            <person name="Lerouge P."/>
            <person name="Lohr M."/>
            <person name="Lopez P.J."/>
            <person name="Martens C."/>
            <person name="Maumus F."/>
            <person name="Michel G."/>
            <person name="Miranda-Saavedra D."/>
            <person name="Morales J."/>
            <person name="Moreau H."/>
            <person name="Motomura T."/>
            <person name="Nagasato C."/>
            <person name="Napoli C.A."/>
            <person name="Nelson D.R."/>
            <person name="Nyvall-Collen P."/>
            <person name="Peters A.F."/>
            <person name="Pommier C."/>
            <person name="Potin P."/>
            <person name="Poulain J."/>
            <person name="Quesneville H."/>
            <person name="Read B."/>
            <person name="Rensing S.A."/>
            <person name="Ritter A."/>
            <person name="Rousvoal S."/>
            <person name="Samanta M."/>
            <person name="Samson G."/>
            <person name="Schroeder D.C."/>
            <person name="Segurens B."/>
            <person name="Strittmatter M."/>
            <person name="Tonon T."/>
            <person name="Tregear J.W."/>
            <person name="Valentin K."/>
            <person name="von Dassow P."/>
            <person name="Yamagishi T."/>
            <person name="Van de Peer Y."/>
            <person name="Wincker P."/>
        </authorList>
    </citation>
    <scope>NUCLEOTIDE SEQUENCE [LARGE SCALE GENOMIC DNA]</scope>
    <source>
        <strain evidence="2">Ec32 / CCAP1310/4</strain>
    </source>
</reference>
<dbReference type="AlphaFoldDB" id="D8LI96"/>
<name>D8LI96_ECTSI</name>
<sequence>MVLNNRYVSWLTQKIERARRPPFVKIARARLQRDFAVLLMRSSYQVVDELDFVPMDDFQKQFFLLRQGEWLGYKQNFPRIKQGDLADPDYFDFISFAQYASVAEAMRNGRDFFEEKAYCTEAFGSTKLAPVVAQGQTVAELREGCDRIMNLLRLNFYTLDYAVTADLDRKVLTVRATAPATIWGQQVLAQRRDRPANDFEAKVISAYLRACGLEGATYSTAFSNLDAVHTFRL</sequence>